<gene>
    <name evidence="2" type="ORF">Sradi_2030100</name>
</gene>
<accession>A0AAW2TI80</accession>
<dbReference type="Pfam" id="PF13966">
    <property type="entry name" value="zf-RVT"/>
    <property type="match status" value="1"/>
</dbReference>
<protein>
    <recommendedName>
        <fullName evidence="1">Reverse transcriptase zinc-binding domain-containing protein</fullName>
    </recommendedName>
</protein>
<proteinExistence type="predicted"/>
<dbReference type="InterPro" id="IPR026960">
    <property type="entry name" value="RVT-Znf"/>
</dbReference>
<organism evidence="2">
    <name type="scientific">Sesamum radiatum</name>
    <name type="common">Black benniseed</name>
    <dbReference type="NCBI Taxonomy" id="300843"/>
    <lineage>
        <taxon>Eukaryota</taxon>
        <taxon>Viridiplantae</taxon>
        <taxon>Streptophyta</taxon>
        <taxon>Embryophyta</taxon>
        <taxon>Tracheophyta</taxon>
        <taxon>Spermatophyta</taxon>
        <taxon>Magnoliopsida</taxon>
        <taxon>eudicotyledons</taxon>
        <taxon>Gunneridae</taxon>
        <taxon>Pentapetalae</taxon>
        <taxon>asterids</taxon>
        <taxon>lamiids</taxon>
        <taxon>Lamiales</taxon>
        <taxon>Pedaliaceae</taxon>
        <taxon>Sesamum</taxon>
    </lineage>
</organism>
<dbReference type="AlphaFoldDB" id="A0AAW2TI80"/>
<feature type="domain" description="Reverse transcriptase zinc-binding" evidence="1">
    <location>
        <begin position="24"/>
        <end position="96"/>
    </location>
</feature>
<comment type="caution">
    <text evidence="2">The sequence shown here is derived from an EMBL/GenBank/DDBJ whole genome shotgun (WGS) entry which is preliminary data.</text>
</comment>
<reference evidence="2" key="2">
    <citation type="journal article" date="2024" name="Plant">
        <title>Genomic evolution and insights into agronomic trait innovations of Sesamum species.</title>
        <authorList>
            <person name="Miao H."/>
            <person name="Wang L."/>
            <person name="Qu L."/>
            <person name="Liu H."/>
            <person name="Sun Y."/>
            <person name="Le M."/>
            <person name="Wang Q."/>
            <person name="Wei S."/>
            <person name="Zheng Y."/>
            <person name="Lin W."/>
            <person name="Duan Y."/>
            <person name="Cao H."/>
            <person name="Xiong S."/>
            <person name="Wang X."/>
            <person name="Wei L."/>
            <person name="Li C."/>
            <person name="Ma Q."/>
            <person name="Ju M."/>
            <person name="Zhao R."/>
            <person name="Li G."/>
            <person name="Mu C."/>
            <person name="Tian Q."/>
            <person name="Mei H."/>
            <person name="Zhang T."/>
            <person name="Gao T."/>
            <person name="Zhang H."/>
        </authorList>
    </citation>
    <scope>NUCLEOTIDE SEQUENCE</scope>
    <source>
        <strain evidence="2">G02</strain>
    </source>
</reference>
<reference evidence="2" key="1">
    <citation type="submission" date="2020-06" db="EMBL/GenBank/DDBJ databases">
        <authorList>
            <person name="Li T."/>
            <person name="Hu X."/>
            <person name="Zhang T."/>
            <person name="Song X."/>
            <person name="Zhang H."/>
            <person name="Dai N."/>
            <person name="Sheng W."/>
            <person name="Hou X."/>
            <person name="Wei L."/>
        </authorList>
    </citation>
    <scope>NUCLEOTIDE SEQUENCE</scope>
    <source>
        <strain evidence="2">G02</strain>
        <tissue evidence="2">Leaf</tissue>
    </source>
</reference>
<evidence type="ECO:0000259" key="1">
    <source>
        <dbReference type="Pfam" id="PF13966"/>
    </source>
</evidence>
<evidence type="ECO:0000313" key="2">
    <source>
        <dbReference type="EMBL" id="KAL0403893.1"/>
    </source>
</evidence>
<name>A0AAW2TI80_SESRA</name>
<dbReference type="EMBL" id="JACGWJ010000008">
    <property type="protein sequence ID" value="KAL0403893.1"/>
    <property type="molecule type" value="Genomic_DNA"/>
</dbReference>
<sequence>MGNLVFKSAYHVACQIEQSPVSDPKQAQNWWRTLWQAQILNKIKVFAWQVCMNALPTSSNLNRRLQNSNLSCPYCGDSQEDILHVLLYCPFTRQVWGLSNLSGKALQNNTTDGFCWIKEAMLSFDGTDRDLFLTIC</sequence>